<accession>A0A5N3PDT3</accession>
<dbReference type="AlphaFoldDB" id="A0A5N3PDT3"/>
<evidence type="ECO:0000313" key="2">
    <source>
        <dbReference type="EMBL" id="KAB0267860.1"/>
    </source>
</evidence>
<reference evidence="2 3" key="1">
    <citation type="journal article" date="2019" name="Microorganisms">
        <title>Genome Insights into the Novel Species Microvirga brassicacearum, a Rapeseed Endophyte with Biotechnological Potential.</title>
        <authorList>
            <person name="Jimenez-Gomez A."/>
            <person name="Saati-Santamaria Z."/>
            <person name="Igual J.M."/>
            <person name="Rivas R."/>
            <person name="Mateos P.F."/>
            <person name="Garcia-Fraile P."/>
        </authorList>
    </citation>
    <scope>NUCLEOTIDE SEQUENCE [LARGE SCALE GENOMIC DNA]</scope>
    <source>
        <strain evidence="2 3">CDVBN77</strain>
    </source>
</reference>
<dbReference type="PANTHER" id="PTHR36173">
    <property type="entry name" value="RIBONUCLEASE VAPC16-RELATED"/>
    <property type="match status" value="1"/>
</dbReference>
<dbReference type="InterPro" id="IPR041705">
    <property type="entry name" value="PIN_Sll0205"/>
</dbReference>
<dbReference type="InterPro" id="IPR002716">
    <property type="entry name" value="PIN_dom"/>
</dbReference>
<dbReference type="InterPro" id="IPR052919">
    <property type="entry name" value="TA_system_RNase"/>
</dbReference>
<name>A0A5N3PDT3_9HYPH</name>
<comment type="caution">
    <text evidence="2">The sequence shown here is derived from an EMBL/GenBank/DDBJ whole genome shotgun (WGS) entry which is preliminary data.</text>
</comment>
<dbReference type="CDD" id="cd09872">
    <property type="entry name" value="PIN_Sll0205-like"/>
    <property type="match status" value="1"/>
</dbReference>
<dbReference type="InterPro" id="IPR029060">
    <property type="entry name" value="PIN-like_dom_sf"/>
</dbReference>
<keyword evidence="3" id="KW-1185">Reference proteome</keyword>
<evidence type="ECO:0000259" key="1">
    <source>
        <dbReference type="Pfam" id="PF01850"/>
    </source>
</evidence>
<sequence length="131" mass="14331">MKLLLDTHVLLWAAGMPDRLSDAARALLDDPVNELMFSAASLWEIAIKRGLGRPDFVVEPRLLRRGLRDNGYGELPVTSEHAVSIESLPPIHKDPFDRMLIAQATVEGIALVTADAIVATYPGPIRLVGPR</sequence>
<proteinExistence type="predicted"/>
<dbReference type="OrthoDB" id="9798990at2"/>
<protein>
    <submittedName>
        <fullName evidence="2">Type II toxin-antitoxin system VapC family toxin</fullName>
    </submittedName>
</protein>
<dbReference type="EMBL" id="VCMV01000012">
    <property type="protein sequence ID" value="KAB0267860.1"/>
    <property type="molecule type" value="Genomic_DNA"/>
</dbReference>
<feature type="domain" description="PIN" evidence="1">
    <location>
        <begin position="4"/>
        <end position="117"/>
    </location>
</feature>
<organism evidence="2 3">
    <name type="scientific">Microvirga brassicacearum</name>
    <dbReference type="NCBI Taxonomy" id="2580413"/>
    <lineage>
        <taxon>Bacteria</taxon>
        <taxon>Pseudomonadati</taxon>
        <taxon>Pseudomonadota</taxon>
        <taxon>Alphaproteobacteria</taxon>
        <taxon>Hyphomicrobiales</taxon>
        <taxon>Methylobacteriaceae</taxon>
        <taxon>Microvirga</taxon>
    </lineage>
</organism>
<dbReference type="Gene3D" id="3.40.50.1010">
    <property type="entry name" value="5'-nuclease"/>
    <property type="match status" value="1"/>
</dbReference>
<dbReference type="PANTHER" id="PTHR36173:SF2">
    <property type="entry name" value="RIBONUCLEASE VAPC16"/>
    <property type="match status" value="1"/>
</dbReference>
<dbReference type="SUPFAM" id="SSF88723">
    <property type="entry name" value="PIN domain-like"/>
    <property type="match status" value="1"/>
</dbReference>
<dbReference type="Proteomes" id="UP000325684">
    <property type="component" value="Unassembled WGS sequence"/>
</dbReference>
<evidence type="ECO:0000313" key="3">
    <source>
        <dbReference type="Proteomes" id="UP000325684"/>
    </source>
</evidence>
<gene>
    <name evidence="2" type="ORF">FEZ63_07560</name>
</gene>
<dbReference type="RefSeq" id="WP_150943027.1">
    <property type="nucleotide sequence ID" value="NZ_VCMV01000012.1"/>
</dbReference>
<dbReference type="Pfam" id="PF01850">
    <property type="entry name" value="PIN"/>
    <property type="match status" value="1"/>
</dbReference>